<organism evidence="1 2">
    <name type="scientific">Endozoicomonas montiporae</name>
    <dbReference type="NCBI Taxonomy" id="1027273"/>
    <lineage>
        <taxon>Bacteria</taxon>
        <taxon>Pseudomonadati</taxon>
        <taxon>Pseudomonadota</taxon>
        <taxon>Gammaproteobacteria</taxon>
        <taxon>Oceanospirillales</taxon>
        <taxon>Endozoicomonadaceae</taxon>
        <taxon>Endozoicomonas</taxon>
    </lineage>
</organism>
<reference evidence="1 2" key="1">
    <citation type="submission" date="2014-06" db="EMBL/GenBank/DDBJ databases">
        <title>Whole Genome Sequences of Three Symbiotic Endozoicomonas Bacteria.</title>
        <authorList>
            <person name="Neave M.J."/>
            <person name="Apprill A."/>
            <person name="Voolstra C.R."/>
        </authorList>
    </citation>
    <scope>NUCLEOTIDE SEQUENCE [LARGE SCALE GENOMIC DNA]</scope>
    <source>
        <strain evidence="1 2">LMG 24815</strain>
    </source>
</reference>
<evidence type="ECO:0000313" key="1">
    <source>
        <dbReference type="EMBL" id="KEQ15830.1"/>
    </source>
</evidence>
<protein>
    <submittedName>
        <fullName evidence="1">Uncharacterized protein</fullName>
    </submittedName>
</protein>
<name>A0A081NBK7_9GAMM</name>
<dbReference type="RefSeq" id="WP_051789387.1">
    <property type="nucleotide sequence ID" value="NZ_JOKG01000001.1"/>
</dbReference>
<dbReference type="Proteomes" id="UP000028006">
    <property type="component" value="Unassembled WGS sequence"/>
</dbReference>
<dbReference type="EMBL" id="JOKG01000001">
    <property type="protein sequence ID" value="KEQ15830.1"/>
    <property type="molecule type" value="Genomic_DNA"/>
</dbReference>
<accession>A0A081NBK7</accession>
<comment type="caution">
    <text evidence="1">The sequence shown here is derived from an EMBL/GenBank/DDBJ whole genome shotgun (WGS) entry which is preliminary data.</text>
</comment>
<evidence type="ECO:0000313" key="2">
    <source>
        <dbReference type="Proteomes" id="UP000028006"/>
    </source>
</evidence>
<keyword evidence="2" id="KW-1185">Reference proteome</keyword>
<dbReference type="eggNOG" id="ENOG5033PAN">
    <property type="taxonomic scope" value="Bacteria"/>
</dbReference>
<gene>
    <name evidence="1" type="ORF">GZ77_04735</name>
</gene>
<proteinExistence type="predicted"/>
<sequence>MWPLFFLKPKFLIDPSEILDDGSLQADEARLRDIPPPCGERLFFHQGIDSTEACGGFIFSRKDVEEHLKGKLSENPHLHYDHEGAILNWVTRHYNPNLSDPISVPKTWHRFEYIANQLIDDGLGEVHCLTCQTYYDVSKLTADNDRGLPGWNFNRQLCPEGHLLLMTRGIHISMRSEREPQEVMEVDKIRCRFDYVCPKEWSELKVIDNPNERFCDHCNESVHLAYSETDLDHLAREGKCAALMLQQDQGDYLDIPAFKGRLVAPDE</sequence>
<dbReference type="AlphaFoldDB" id="A0A081NBK7"/>